<dbReference type="Pfam" id="PF00561">
    <property type="entry name" value="Abhydrolase_1"/>
    <property type="match status" value="1"/>
</dbReference>
<reference evidence="2" key="1">
    <citation type="submission" date="2020-11" db="EMBL/GenBank/DDBJ databases">
        <authorList>
            <person name="Whiteford S."/>
        </authorList>
    </citation>
    <scope>NUCLEOTIDE SEQUENCE</scope>
</reference>
<dbReference type="Gene3D" id="3.40.50.1820">
    <property type="entry name" value="alpha/beta hydrolase"/>
    <property type="match status" value="1"/>
</dbReference>
<evidence type="ECO:0000313" key="2">
    <source>
        <dbReference type="EMBL" id="CAG9136737.1"/>
    </source>
</evidence>
<proteinExistence type="predicted"/>
<feature type="domain" description="AB hydrolase-1" evidence="1">
    <location>
        <begin position="42"/>
        <end position="165"/>
    </location>
</feature>
<dbReference type="InterPro" id="IPR029058">
    <property type="entry name" value="AB_hydrolase_fold"/>
</dbReference>
<dbReference type="InterPro" id="IPR000073">
    <property type="entry name" value="AB_hydrolase_1"/>
</dbReference>
<name>A0A8S4GAJ3_PLUXY</name>
<dbReference type="Proteomes" id="UP000653454">
    <property type="component" value="Unassembled WGS sequence"/>
</dbReference>
<dbReference type="GO" id="GO:0017171">
    <property type="term" value="F:serine hydrolase activity"/>
    <property type="evidence" value="ECO:0007669"/>
    <property type="project" value="TreeGrafter"/>
</dbReference>
<evidence type="ECO:0000259" key="1">
    <source>
        <dbReference type="Pfam" id="PF00561"/>
    </source>
</evidence>
<gene>
    <name evidence="2" type="ORF">PLXY2_LOCUS14991</name>
</gene>
<dbReference type="AlphaFoldDB" id="A0A8S4GAJ3"/>
<evidence type="ECO:0000313" key="3">
    <source>
        <dbReference type="Proteomes" id="UP000653454"/>
    </source>
</evidence>
<accession>A0A8S4GAJ3</accession>
<dbReference type="SUPFAM" id="SSF53474">
    <property type="entry name" value="alpha/beta-Hydrolases"/>
    <property type="match status" value="1"/>
</dbReference>
<dbReference type="PANTHER" id="PTHR46331">
    <property type="entry name" value="VALACYCLOVIR HYDROLASE"/>
    <property type="match status" value="1"/>
</dbReference>
<keyword evidence="3" id="KW-1185">Reference proteome</keyword>
<dbReference type="PANTHER" id="PTHR46331:SF2">
    <property type="entry name" value="VALACYCLOVIR HYDROLASE"/>
    <property type="match status" value="1"/>
</dbReference>
<sequence length="277" mass="31566">MFRVSFHSEPPPVEWGEGIFSHKVKVGPHRLHYLRAGRGPHVVVLLPGVLGDGWCNFREQLLGFDRDLFTTIALDPPGTGFSRPPELTFLPYDQQAGTVADFMDALGVQSASVLGYSGGGRTAMVLAALHQRLVKKLVLVSTHALLLPDEHYASKLLENVEETWPEEYKKWMYGIYGKENLAKVWRQFIDFDAHFLKEQRGNICLHLLKDIKCPTQLIFGQKDPLTKIENGWLLHALIKNSRMHVYPEGRHSVVDKYTEDFNKRVQDFLKDESISDD</sequence>
<organism evidence="2 3">
    <name type="scientific">Plutella xylostella</name>
    <name type="common">Diamondback moth</name>
    <name type="synonym">Plutella maculipennis</name>
    <dbReference type="NCBI Taxonomy" id="51655"/>
    <lineage>
        <taxon>Eukaryota</taxon>
        <taxon>Metazoa</taxon>
        <taxon>Ecdysozoa</taxon>
        <taxon>Arthropoda</taxon>
        <taxon>Hexapoda</taxon>
        <taxon>Insecta</taxon>
        <taxon>Pterygota</taxon>
        <taxon>Neoptera</taxon>
        <taxon>Endopterygota</taxon>
        <taxon>Lepidoptera</taxon>
        <taxon>Glossata</taxon>
        <taxon>Ditrysia</taxon>
        <taxon>Yponomeutoidea</taxon>
        <taxon>Plutellidae</taxon>
        <taxon>Plutella</taxon>
    </lineage>
</organism>
<protein>
    <submittedName>
        <fullName evidence="2">(diamondback moth) hypothetical protein</fullName>
    </submittedName>
</protein>
<comment type="caution">
    <text evidence="2">The sequence shown here is derived from an EMBL/GenBank/DDBJ whole genome shotgun (WGS) entry which is preliminary data.</text>
</comment>
<dbReference type="EMBL" id="CAJHNJ030000157">
    <property type="protein sequence ID" value="CAG9136737.1"/>
    <property type="molecule type" value="Genomic_DNA"/>
</dbReference>